<sequence length="206" mass="23789">MIYEKALTKKGKELFSRFKSFDKFYLAGGTGLALQLGHRVSVDFDFFSCDKLPSNFLEHLEKEFKGDNVKPIVNNTGECTSLIYGVKVTFLHYPFPVLGKFVRHENINILNAKEIGASKAYSIGRRREYKDFVDIYTLIKLGNVLLKNVVSLAETKYGDVFSPRLFLEQLVNMNDIEEMEINFLKESIGKIEIENFLRNEVRKLRL</sequence>
<dbReference type="PATRIC" id="fig|1618663.3.peg.583"/>
<evidence type="ECO:0000313" key="1">
    <source>
        <dbReference type="EMBL" id="KKU14344.1"/>
    </source>
</evidence>
<name>A0A0G1N1G7_9BACT</name>
<dbReference type="AlphaFoldDB" id="A0A0G1N1G7"/>
<accession>A0A0G1N1G7</accession>
<proteinExistence type="predicted"/>
<dbReference type="EMBL" id="LCLJ01000028">
    <property type="protein sequence ID" value="KKU14344.1"/>
    <property type="molecule type" value="Genomic_DNA"/>
</dbReference>
<reference evidence="1 2" key="1">
    <citation type="journal article" date="2015" name="Nature">
        <title>rRNA introns, odd ribosomes, and small enigmatic genomes across a large radiation of phyla.</title>
        <authorList>
            <person name="Brown C.T."/>
            <person name="Hug L.A."/>
            <person name="Thomas B.C."/>
            <person name="Sharon I."/>
            <person name="Castelle C.J."/>
            <person name="Singh A."/>
            <person name="Wilkins M.J."/>
            <person name="Williams K.H."/>
            <person name="Banfield J.F."/>
        </authorList>
    </citation>
    <scope>NUCLEOTIDE SEQUENCE [LARGE SCALE GENOMIC DNA]</scope>
</reference>
<evidence type="ECO:0008006" key="3">
    <source>
        <dbReference type="Google" id="ProtNLM"/>
    </source>
</evidence>
<protein>
    <recommendedName>
        <fullName evidence="3">Nucleotidyl transferase AbiEii toxin, Type IV TA system</fullName>
    </recommendedName>
</protein>
<dbReference type="Proteomes" id="UP000034727">
    <property type="component" value="Unassembled WGS sequence"/>
</dbReference>
<organism evidence="1 2">
    <name type="scientific">Candidatus Jorgensenbacteria bacterium GW2011_GWA2_45_9</name>
    <dbReference type="NCBI Taxonomy" id="1618663"/>
    <lineage>
        <taxon>Bacteria</taxon>
        <taxon>Candidatus Joergenseniibacteriota</taxon>
    </lineage>
</organism>
<gene>
    <name evidence="1" type="ORF">UX22_C0028G0010</name>
</gene>
<evidence type="ECO:0000313" key="2">
    <source>
        <dbReference type="Proteomes" id="UP000034727"/>
    </source>
</evidence>
<dbReference type="Pfam" id="PF08843">
    <property type="entry name" value="AbiEii"/>
    <property type="match status" value="1"/>
</dbReference>
<dbReference type="InterPro" id="IPR014942">
    <property type="entry name" value="AbiEii"/>
</dbReference>
<comment type="caution">
    <text evidence="1">The sequence shown here is derived from an EMBL/GenBank/DDBJ whole genome shotgun (WGS) entry which is preliminary data.</text>
</comment>